<accession>A0A3B1ADG3</accession>
<dbReference type="AlphaFoldDB" id="A0A3B1ADG3"/>
<dbReference type="PANTHER" id="PTHR40547:SF1">
    <property type="entry name" value="SLL0298 PROTEIN"/>
    <property type="match status" value="1"/>
</dbReference>
<reference evidence="3" key="1">
    <citation type="submission" date="2018-06" db="EMBL/GenBank/DDBJ databases">
        <authorList>
            <person name="Zhirakovskaya E."/>
        </authorList>
    </citation>
    <scope>NUCLEOTIDE SEQUENCE</scope>
</reference>
<feature type="transmembrane region" description="Helical" evidence="1">
    <location>
        <begin position="133"/>
        <end position="156"/>
    </location>
</feature>
<organism evidence="3">
    <name type="scientific">hydrothermal vent metagenome</name>
    <dbReference type="NCBI Taxonomy" id="652676"/>
    <lineage>
        <taxon>unclassified sequences</taxon>
        <taxon>metagenomes</taxon>
        <taxon>ecological metagenomes</taxon>
    </lineage>
</organism>
<evidence type="ECO:0000256" key="1">
    <source>
        <dbReference type="SAM" id="Phobius"/>
    </source>
</evidence>
<dbReference type="EMBL" id="UOFS01000007">
    <property type="protein sequence ID" value="VAW91874.1"/>
    <property type="molecule type" value="Genomic_DNA"/>
</dbReference>
<dbReference type="Pfam" id="PF09835">
    <property type="entry name" value="DUF2062"/>
    <property type="match status" value="1"/>
</dbReference>
<proteinExistence type="predicted"/>
<dbReference type="InterPro" id="IPR018639">
    <property type="entry name" value="DUF2062"/>
</dbReference>
<sequence>MVKKYIKRYIPDHNKIKSNPQLNRVFGRLLHDPNLLHLNRHSVTGATFIGLFMAFMPMPFQMVPAAALAIYFRVNLPISIALVWISNPITMPPIFYFCYLVGTWILRTELIDMEFHLSIEWLSTRLIEIWQPFLLGCFIVASVSAIVGAVSIRLLWRLHIVNNWKKRKLNHKKIN</sequence>
<keyword evidence="1" id="KW-0812">Transmembrane</keyword>
<gene>
    <name evidence="3" type="ORF">MNBD_GAMMA22-1553</name>
</gene>
<evidence type="ECO:0000259" key="2">
    <source>
        <dbReference type="Pfam" id="PF09835"/>
    </source>
</evidence>
<protein>
    <recommendedName>
        <fullName evidence="2">DUF2062 domain-containing protein</fullName>
    </recommendedName>
</protein>
<evidence type="ECO:0000313" key="3">
    <source>
        <dbReference type="EMBL" id="VAW91874.1"/>
    </source>
</evidence>
<keyword evidence="1" id="KW-1133">Transmembrane helix</keyword>
<feature type="domain" description="DUF2062" evidence="2">
    <location>
        <begin position="24"/>
        <end position="165"/>
    </location>
</feature>
<dbReference type="PANTHER" id="PTHR40547">
    <property type="entry name" value="SLL0298 PROTEIN"/>
    <property type="match status" value="1"/>
</dbReference>
<name>A0A3B1ADG3_9ZZZZ</name>
<keyword evidence="1" id="KW-0472">Membrane</keyword>